<dbReference type="Pfam" id="PF13817">
    <property type="entry name" value="DDE_Tnp_IS66_C"/>
    <property type="match status" value="1"/>
</dbReference>
<sequence length="208" mass="23638">MLFEFAESRAGAHPLNFLRDYHGYLQADAYSGHDALYRTGRIIEVGCWAHCRRRFFEIAKLYAIEVGIKDRPPEHKQAVRQAEAVPLLAQFHQWLLGNAHGLLTRQPLAQAFGYALRHWQALVRYTESGILEPDNNRLERAIRPIALGRASWMFAGSQRGGRAAATMYSLLGTCRLNGIEPYGWLKDTLERLPAHPISQVHELLPLAR</sequence>
<evidence type="ECO:0000313" key="3">
    <source>
        <dbReference type="EMBL" id="CAG9187554.1"/>
    </source>
</evidence>
<evidence type="ECO:0000259" key="1">
    <source>
        <dbReference type="Pfam" id="PF03050"/>
    </source>
</evidence>
<dbReference type="EMBL" id="CAJZAF010000080">
    <property type="protein sequence ID" value="CAG9187554.1"/>
    <property type="molecule type" value="Genomic_DNA"/>
</dbReference>
<evidence type="ECO:0000259" key="2">
    <source>
        <dbReference type="Pfam" id="PF13817"/>
    </source>
</evidence>
<dbReference type="Pfam" id="PF03050">
    <property type="entry name" value="DDE_Tnp_IS66"/>
    <property type="match status" value="1"/>
</dbReference>
<feature type="domain" description="Transposase IS66 C-terminal" evidence="2">
    <location>
        <begin position="169"/>
        <end position="205"/>
    </location>
</feature>
<keyword evidence="4" id="KW-1185">Reference proteome</keyword>
<dbReference type="PANTHER" id="PTHR33678:SF1">
    <property type="entry name" value="BLL1576 PROTEIN"/>
    <property type="match status" value="1"/>
</dbReference>
<evidence type="ECO:0000313" key="4">
    <source>
        <dbReference type="Proteomes" id="UP000701702"/>
    </source>
</evidence>
<name>A0ABN7ZNN5_9BURK</name>
<proteinExistence type="predicted"/>
<gene>
    <name evidence="3" type="ORF">LMG23994_06999</name>
</gene>
<protein>
    <submittedName>
        <fullName evidence="3">IS66 family transposase ISCARN104</fullName>
    </submittedName>
</protein>
<accession>A0ABN7ZNN5</accession>
<dbReference type="PANTHER" id="PTHR33678">
    <property type="entry name" value="BLL1576 PROTEIN"/>
    <property type="match status" value="1"/>
</dbReference>
<comment type="caution">
    <text evidence="3">The sequence shown here is derived from an EMBL/GenBank/DDBJ whole genome shotgun (WGS) entry which is preliminary data.</text>
</comment>
<reference evidence="3 4" key="1">
    <citation type="submission" date="2021-08" db="EMBL/GenBank/DDBJ databases">
        <authorList>
            <person name="Peeters C."/>
        </authorList>
    </citation>
    <scope>NUCLEOTIDE SEQUENCE [LARGE SCALE GENOMIC DNA]</scope>
    <source>
        <strain evidence="3 4">LMG 23994</strain>
    </source>
</reference>
<dbReference type="Proteomes" id="UP000701702">
    <property type="component" value="Unassembled WGS sequence"/>
</dbReference>
<dbReference type="InterPro" id="IPR052344">
    <property type="entry name" value="Transposase-related"/>
</dbReference>
<dbReference type="InterPro" id="IPR004291">
    <property type="entry name" value="Transposase_IS66_central"/>
</dbReference>
<feature type="domain" description="Transposase IS66 central" evidence="1">
    <location>
        <begin position="2"/>
        <end position="162"/>
    </location>
</feature>
<dbReference type="NCBIfam" id="NF033517">
    <property type="entry name" value="transpos_IS66"/>
    <property type="match status" value="1"/>
</dbReference>
<dbReference type="InterPro" id="IPR039552">
    <property type="entry name" value="IS66_C"/>
</dbReference>
<organism evidence="3 4">
    <name type="scientific">Cupriavidus pinatubonensis</name>
    <dbReference type="NCBI Taxonomy" id="248026"/>
    <lineage>
        <taxon>Bacteria</taxon>
        <taxon>Pseudomonadati</taxon>
        <taxon>Pseudomonadota</taxon>
        <taxon>Betaproteobacteria</taxon>
        <taxon>Burkholderiales</taxon>
        <taxon>Burkholderiaceae</taxon>
        <taxon>Cupriavidus</taxon>
    </lineage>
</organism>